<feature type="chain" id="PRO_5046988824" evidence="1">
    <location>
        <begin position="27"/>
        <end position="319"/>
    </location>
</feature>
<feature type="signal peptide" evidence="1">
    <location>
        <begin position="1"/>
        <end position="26"/>
    </location>
</feature>
<accession>A0ABV8GJR1</accession>
<gene>
    <name evidence="2" type="ORF">ACFOY2_38400</name>
</gene>
<reference evidence="3" key="1">
    <citation type="journal article" date="2019" name="Int. J. Syst. Evol. Microbiol.">
        <title>The Global Catalogue of Microorganisms (GCM) 10K type strain sequencing project: providing services to taxonomists for standard genome sequencing and annotation.</title>
        <authorList>
            <consortium name="The Broad Institute Genomics Platform"/>
            <consortium name="The Broad Institute Genome Sequencing Center for Infectious Disease"/>
            <person name="Wu L."/>
            <person name="Ma J."/>
        </authorList>
    </citation>
    <scope>NUCLEOTIDE SEQUENCE [LARGE SCALE GENOMIC DNA]</scope>
    <source>
        <strain evidence="3">TBRC 1276</strain>
    </source>
</reference>
<name>A0ABV8GJR1_9ACTN</name>
<dbReference type="Proteomes" id="UP001595851">
    <property type="component" value="Unassembled WGS sequence"/>
</dbReference>
<evidence type="ECO:0000313" key="3">
    <source>
        <dbReference type="Proteomes" id="UP001595851"/>
    </source>
</evidence>
<protein>
    <submittedName>
        <fullName evidence="2">Uncharacterized protein</fullName>
    </submittedName>
</protein>
<organism evidence="2 3">
    <name type="scientific">Nonomuraea purpurea</name>
    <dbReference type="NCBI Taxonomy" id="1849276"/>
    <lineage>
        <taxon>Bacteria</taxon>
        <taxon>Bacillati</taxon>
        <taxon>Actinomycetota</taxon>
        <taxon>Actinomycetes</taxon>
        <taxon>Streptosporangiales</taxon>
        <taxon>Streptosporangiaceae</taxon>
        <taxon>Nonomuraea</taxon>
    </lineage>
</organism>
<dbReference type="RefSeq" id="WP_379533030.1">
    <property type="nucleotide sequence ID" value="NZ_JBHSBI010000026.1"/>
</dbReference>
<dbReference type="EMBL" id="JBHSBI010000026">
    <property type="protein sequence ID" value="MFC4013150.1"/>
    <property type="molecule type" value="Genomic_DNA"/>
</dbReference>
<comment type="caution">
    <text evidence="2">The sequence shown here is derived from an EMBL/GenBank/DDBJ whole genome shotgun (WGS) entry which is preliminary data.</text>
</comment>
<keyword evidence="3" id="KW-1185">Reference proteome</keyword>
<evidence type="ECO:0000256" key="1">
    <source>
        <dbReference type="SAM" id="SignalP"/>
    </source>
</evidence>
<proteinExistence type="predicted"/>
<sequence>MNRVVKTAVAVTAFGLAAALAVPAQADVRHNNTKHNTSRSATLGDSPVGGLLGGLVGSGLLTGLLGATPKSAAQPDARMSEIERDRASEAAARKQTQAEEAGFTANAAEDVISGGAPLRELSPIVGGFALGQAGLAKSLPVLGAARMAQPATPAVKGGAASQNTDVYGSVSGLVDSSIGGTMFGWSSGRLLPESGNGLMNTGNATVGKTAKGFESLSAETALGGLSSTAKRTLPRVTSSELAPVVGQVAPKEVAPVVEALPGTTQTASAEELKPIVKDASTFVETNGYKAADRYGDVMVALGWSSESLAGSVRESWKRD</sequence>
<keyword evidence="1" id="KW-0732">Signal</keyword>
<evidence type="ECO:0000313" key="2">
    <source>
        <dbReference type="EMBL" id="MFC4013150.1"/>
    </source>
</evidence>